<keyword evidence="1" id="KW-0732">Signal</keyword>
<name>A0ABR1T721_9PEZI</name>
<comment type="caution">
    <text evidence="2">The sequence shown here is derived from an EMBL/GenBank/DDBJ whole genome shotgun (WGS) entry which is preliminary data.</text>
</comment>
<dbReference type="RefSeq" id="XP_066709254.1">
    <property type="nucleotide sequence ID" value="XM_066864293.1"/>
</dbReference>
<feature type="chain" id="PRO_5045044566" evidence="1">
    <location>
        <begin position="17"/>
        <end position="237"/>
    </location>
</feature>
<dbReference type="SUPFAM" id="SSF52499">
    <property type="entry name" value="Isochorismatase-like hydrolases"/>
    <property type="match status" value="1"/>
</dbReference>
<accession>A0ABR1T721</accession>
<dbReference type="EMBL" id="JAQQWL010000013">
    <property type="protein sequence ID" value="KAK8042401.1"/>
    <property type="molecule type" value="Genomic_DNA"/>
</dbReference>
<proteinExistence type="predicted"/>
<keyword evidence="3" id="KW-1185">Reference proteome</keyword>
<evidence type="ECO:0000313" key="3">
    <source>
        <dbReference type="Proteomes" id="UP001480595"/>
    </source>
</evidence>
<dbReference type="GeneID" id="92097356"/>
<organism evidence="2 3">
    <name type="scientific">Apiospora phragmitis</name>
    <dbReference type="NCBI Taxonomy" id="2905665"/>
    <lineage>
        <taxon>Eukaryota</taxon>
        <taxon>Fungi</taxon>
        <taxon>Dikarya</taxon>
        <taxon>Ascomycota</taxon>
        <taxon>Pezizomycotina</taxon>
        <taxon>Sordariomycetes</taxon>
        <taxon>Xylariomycetidae</taxon>
        <taxon>Amphisphaeriales</taxon>
        <taxon>Apiosporaceae</taxon>
        <taxon>Apiospora</taxon>
    </lineage>
</organism>
<dbReference type="InterPro" id="IPR053152">
    <property type="entry name" value="Hydrolase_YcaC-like"/>
</dbReference>
<gene>
    <name evidence="2" type="ORF">PG994_012884</name>
</gene>
<dbReference type="PANTHER" id="PTHR43559">
    <property type="entry name" value="HYDROLASE YCAC-RELATED"/>
    <property type="match status" value="1"/>
</dbReference>
<dbReference type="Proteomes" id="UP001480595">
    <property type="component" value="Unassembled WGS sequence"/>
</dbReference>
<dbReference type="Gene3D" id="3.40.50.850">
    <property type="entry name" value="Isochorismatase-like"/>
    <property type="match status" value="1"/>
</dbReference>
<dbReference type="PANTHER" id="PTHR43559:SF3">
    <property type="entry name" value="HYDROLASE YCAC-RELATED"/>
    <property type="match status" value="1"/>
</dbReference>
<protein>
    <submittedName>
        <fullName evidence="2">Isochorismatase</fullName>
    </submittedName>
</protein>
<dbReference type="InterPro" id="IPR036380">
    <property type="entry name" value="Isochorismatase-like_sf"/>
</dbReference>
<sequence length="237" mass="26293">MKLFTSLLLFISCASAYTYERLNKERYRTIARDYDAILYRNAIYAHAELAKVFGTPMVLTSSGDVGPNGPLPADLLDMFPDAPVVKRLGEVNAWDNAEFRKAIEATGKKRVVLDGITTDICKSYQTIRILNVKSGTTFAALSMREAGYSVFVDVEASGTTTELIRGVSNDRMRDVGVQVLSTFAIMSELMRDWRDTPGAAELIPFLDKYYPAYTMVARAHRAAVENGTVITGEDKLH</sequence>
<evidence type="ECO:0000256" key="1">
    <source>
        <dbReference type="SAM" id="SignalP"/>
    </source>
</evidence>
<reference evidence="2 3" key="1">
    <citation type="submission" date="2023-01" db="EMBL/GenBank/DDBJ databases">
        <title>Analysis of 21 Apiospora genomes using comparative genomics revels a genus with tremendous synthesis potential of carbohydrate active enzymes and secondary metabolites.</title>
        <authorList>
            <person name="Sorensen T."/>
        </authorList>
    </citation>
    <scope>NUCLEOTIDE SEQUENCE [LARGE SCALE GENOMIC DNA]</scope>
    <source>
        <strain evidence="2 3">CBS 135458</strain>
    </source>
</reference>
<evidence type="ECO:0000313" key="2">
    <source>
        <dbReference type="EMBL" id="KAK8042401.1"/>
    </source>
</evidence>
<feature type="signal peptide" evidence="1">
    <location>
        <begin position="1"/>
        <end position="16"/>
    </location>
</feature>